<evidence type="ECO:0000256" key="8">
    <source>
        <dbReference type="ARBA" id="ARBA00023154"/>
    </source>
</evidence>
<feature type="active site" description="Schiff-base intermediate with substrate" evidence="12 14">
    <location>
        <position position="162"/>
    </location>
</feature>
<name>M7P0Q8_9BACL</name>
<evidence type="ECO:0000256" key="6">
    <source>
        <dbReference type="ARBA" id="ARBA00022605"/>
    </source>
</evidence>
<keyword evidence="10 12" id="KW-0704">Schiff base</keyword>
<dbReference type="PANTHER" id="PTHR12128">
    <property type="entry name" value="DIHYDRODIPICOLINATE SYNTHASE"/>
    <property type="match status" value="1"/>
</dbReference>
<protein>
    <recommendedName>
        <fullName evidence="4 12">4-hydroxy-tetrahydrodipicolinate synthase</fullName>
        <shortName evidence="12">HTPA synthase</shortName>
        <ecNumber evidence="4 12">4.3.3.7</ecNumber>
    </recommendedName>
</protein>
<comment type="caution">
    <text evidence="12">Was originally thought to be a dihydrodipicolinate synthase (DHDPS), catalyzing the condensation of (S)-aspartate-beta-semialdehyde [(S)-ASA] and pyruvate to dihydrodipicolinate (DHDP). However, it was shown in E.coli that the product of the enzymatic reaction is not dihydrodipicolinate but in fact (4S)-4-hydroxy-2,3,4,5-tetrahydro-(2S)-dipicolinic acid (HTPA), and that the consecutive dehydration reaction leading to DHDP is not spontaneous but catalyzed by DapB.</text>
</comment>
<dbReference type="GO" id="GO:0019877">
    <property type="term" value="P:diaminopimelate biosynthetic process"/>
    <property type="evidence" value="ECO:0007669"/>
    <property type="project" value="UniProtKB-UniRule"/>
</dbReference>
<evidence type="ECO:0000256" key="9">
    <source>
        <dbReference type="ARBA" id="ARBA00023239"/>
    </source>
</evidence>
<dbReference type="GO" id="GO:0005829">
    <property type="term" value="C:cytosol"/>
    <property type="evidence" value="ECO:0007669"/>
    <property type="project" value="TreeGrafter"/>
</dbReference>
<evidence type="ECO:0000256" key="14">
    <source>
        <dbReference type="PIRSR" id="PIRSR001365-1"/>
    </source>
</evidence>
<evidence type="ECO:0000256" key="13">
    <source>
        <dbReference type="PIRNR" id="PIRNR001365"/>
    </source>
</evidence>
<dbReference type="eggNOG" id="COG0329">
    <property type="taxonomic scope" value="Bacteria"/>
</dbReference>
<evidence type="ECO:0000256" key="7">
    <source>
        <dbReference type="ARBA" id="ARBA00022915"/>
    </source>
</evidence>
<gene>
    <name evidence="16" type="primary">dapA_1</name>
    <name evidence="12" type="synonym">dapA</name>
    <name evidence="16" type="ORF">C772_00516</name>
</gene>
<dbReference type="GO" id="GO:0009089">
    <property type="term" value="P:lysine biosynthetic process via diaminopimelate"/>
    <property type="evidence" value="ECO:0007669"/>
    <property type="project" value="UniProtKB-UniRule"/>
</dbReference>
<comment type="similarity">
    <text evidence="3 12 13">Belongs to the DapA family.</text>
</comment>
<keyword evidence="9 12" id="KW-0456">Lyase</keyword>
<dbReference type="Pfam" id="PF00701">
    <property type="entry name" value="DHDPS"/>
    <property type="match status" value="1"/>
</dbReference>
<dbReference type="PATRIC" id="fig|1235279.3.peg.529"/>
<dbReference type="HAMAP" id="MF_00418">
    <property type="entry name" value="DapA"/>
    <property type="match status" value="1"/>
</dbReference>
<evidence type="ECO:0000313" key="16">
    <source>
        <dbReference type="EMBL" id="EMR07500.1"/>
    </source>
</evidence>
<dbReference type="NCBIfam" id="TIGR00674">
    <property type="entry name" value="dapA"/>
    <property type="match status" value="1"/>
</dbReference>
<dbReference type="PIRSF" id="PIRSF001365">
    <property type="entry name" value="DHDPS"/>
    <property type="match status" value="1"/>
</dbReference>
<dbReference type="AlphaFoldDB" id="M7P0Q8"/>
<feature type="active site" description="Proton donor/acceptor" evidence="12 14">
    <location>
        <position position="134"/>
    </location>
</feature>
<dbReference type="SUPFAM" id="SSF51569">
    <property type="entry name" value="Aldolase"/>
    <property type="match status" value="1"/>
</dbReference>
<dbReference type="Proteomes" id="UP000011919">
    <property type="component" value="Unassembled WGS sequence"/>
</dbReference>
<dbReference type="UniPathway" id="UPA00034">
    <property type="reaction ID" value="UER00017"/>
</dbReference>
<comment type="subcellular location">
    <subcellularLocation>
        <location evidence="12">Cytoplasm</location>
    </subcellularLocation>
</comment>
<evidence type="ECO:0000256" key="10">
    <source>
        <dbReference type="ARBA" id="ARBA00023270"/>
    </source>
</evidence>
<dbReference type="InterPro" id="IPR005263">
    <property type="entry name" value="DapA"/>
</dbReference>
<keyword evidence="5 12" id="KW-0963">Cytoplasm</keyword>
<evidence type="ECO:0000256" key="11">
    <source>
        <dbReference type="ARBA" id="ARBA00047836"/>
    </source>
</evidence>
<evidence type="ECO:0000256" key="15">
    <source>
        <dbReference type="PIRSR" id="PIRSR001365-2"/>
    </source>
</evidence>
<dbReference type="PROSITE" id="PS00665">
    <property type="entry name" value="DHDPS_1"/>
    <property type="match status" value="1"/>
</dbReference>
<dbReference type="PANTHER" id="PTHR12128:SF66">
    <property type="entry name" value="4-HYDROXY-2-OXOGLUTARATE ALDOLASE, MITOCHONDRIAL"/>
    <property type="match status" value="1"/>
</dbReference>
<dbReference type="InterPro" id="IPR002220">
    <property type="entry name" value="DapA-like"/>
</dbReference>
<dbReference type="Gene3D" id="3.20.20.70">
    <property type="entry name" value="Aldolase class I"/>
    <property type="match status" value="1"/>
</dbReference>
<dbReference type="InterPro" id="IPR020624">
    <property type="entry name" value="Schiff_base-form_aldolases_CS"/>
</dbReference>
<dbReference type="SMART" id="SM01130">
    <property type="entry name" value="DHDPS"/>
    <property type="match status" value="1"/>
</dbReference>
<evidence type="ECO:0000256" key="2">
    <source>
        <dbReference type="ARBA" id="ARBA00005120"/>
    </source>
</evidence>
<keyword evidence="6 12" id="KW-0028">Amino-acid biosynthesis</keyword>
<keyword evidence="8 12" id="KW-0457">Lysine biosynthesis</keyword>
<sequence>MELGNIATAMVTPFGEDGKVDEGRLNALVNYLIQNGSDSIVVCGTTGEAPTLTDDEKEQVIRLAVEAAGKRIPIIAGTGSNSTAGTVSMTKRAETAGADGIMLVAPYYNRPDQRGMVAHFTQAAGSTKLPVMLYNVPGRTASRLEPATVAALSRIPNVRAVKEAGGDLGAMTRIIAGTDPGFLLYSGDDGLTLPVLAIGGHGVVSVASHVAGPEMQRMIRAYRNGDSGEAARLHAIISRLTEALFSRPSPAPVKHALKLAGMDTGPVRLPITSLDDEGAEIIGKAMGDFRSAAGA</sequence>
<keyword evidence="17" id="KW-1185">Reference proteome</keyword>
<feature type="binding site" evidence="12 15">
    <location>
        <position position="204"/>
    </location>
    <ligand>
        <name>pyruvate</name>
        <dbReference type="ChEBI" id="CHEBI:15361"/>
    </ligand>
</feature>
<feature type="site" description="Part of a proton relay during catalysis" evidence="12">
    <location>
        <position position="108"/>
    </location>
</feature>
<accession>M7P0Q8</accession>
<dbReference type="RefSeq" id="WP_008297141.1">
    <property type="nucleotide sequence ID" value="NZ_AOFT01000002.1"/>
</dbReference>
<comment type="pathway">
    <text evidence="2 12">Amino-acid biosynthesis; L-lysine biosynthesis via DAP pathway; (S)-tetrahydrodipicolinate from L-aspartate: step 3/4.</text>
</comment>
<reference evidence="16 17" key="1">
    <citation type="journal article" date="2013" name="Genome Announc.">
        <title>Draft Genome Sequence of Bhargavaea cecembensis Strain DSE10T, Isolated from a Deep-Sea Sediment Sample Collected at a Depth of 5,904 m from the Chagos-Laccadive Ridge System in the Indian Ocean.</title>
        <authorList>
            <person name="Shivaji S."/>
            <person name="Ara S."/>
            <person name="Begum Z."/>
            <person name="Ruth M."/>
            <person name="Singh A."/>
            <person name="Kumar Pinnaka A."/>
        </authorList>
    </citation>
    <scope>NUCLEOTIDE SEQUENCE [LARGE SCALE GENOMIC DNA]</scope>
    <source>
        <strain evidence="16 17">DSE10</strain>
    </source>
</reference>
<evidence type="ECO:0000256" key="3">
    <source>
        <dbReference type="ARBA" id="ARBA00007592"/>
    </source>
</evidence>
<keyword evidence="7 12" id="KW-0220">Diaminopimelate biosynthesis</keyword>
<dbReference type="InterPro" id="IPR020625">
    <property type="entry name" value="Schiff_base-form_aldolases_AS"/>
</dbReference>
<dbReference type="PROSITE" id="PS00666">
    <property type="entry name" value="DHDPS_2"/>
    <property type="match status" value="1"/>
</dbReference>
<dbReference type="PRINTS" id="PR00146">
    <property type="entry name" value="DHPICSNTHASE"/>
</dbReference>
<dbReference type="InterPro" id="IPR013785">
    <property type="entry name" value="Aldolase_TIM"/>
</dbReference>
<organism evidence="16 17">
    <name type="scientific">Bhargavaea cecembensis DSE10</name>
    <dbReference type="NCBI Taxonomy" id="1235279"/>
    <lineage>
        <taxon>Bacteria</taxon>
        <taxon>Bacillati</taxon>
        <taxon>Bacillota</taxon>
        <taxon>Bacilli</taxon>
        <taxon>Bacillales</taxon>
        <taxon>Caryophanaceae</taxon>
        <taxon>Bhargavaea</taxon>
    </lineage>
</organism>
<evidence type="ECO:0000256" key="1">
    <source>
        <dbReference type="ARBA" id="ARBA00003294"/>
    </source>
</evidence>
<dbReference type="CDD" id="cd00950">
    <property type="entry name" value="DHDPS"/>
    <property type="match status" value="1"/>
</dbReference>
<dbReference type="GO" id="GO:0008840">
    <property type="term" value="F:4-hydroxy-tetrahydrodipicolinate synthase activity"/>
    <property type="evidence" value="ECO:0007669"/>
    <property type="project" value="UniProtKB-UniRule"/>
</dbReference>
<comment type="caution">
    <text evidence="16">The sequence shown here is derived from an EMBL/GenBank/DDBJ whole genome shotgun (WGS) entry which is preliminary data.</text>
</comment>
<evidence type="ECO:0000256" key="4">
    <source>
        <dbReference type="ARBA" id="ARBA00012086"/>
    </source>
</evidence>
<feature type="binding site" evidence="12 15">
    <location>
        <position position="46"/>
    </location>
    <ligand>
        <name>pyruvate</name>
        <dbReference type="ChEBI" id="CHEBI:15361"/>
    </ligand>
</feature>
<evidence type="ECO:0000256" key="12">
    <source>
        <dbReference type="HAMAP-Rule" id="MF_00418"/>
    </source>
</evidence>
<proteinExistence type="inferred from homology"/>
<feature type="site" description="Part of a proton relay during catalysis" evidence="12">
    <location>
        <position position="45"/>
    </location>
</feature>
<dbReference type="EC" id="4.3.3.7" evidence="4 12"/>
<comment type="function">
    <text evidence="1 12">Catalyzes the condensation of (S)-aspartate-beta-semialdehyde [(S)-ASA] and pyruvate to 4-hydroxy-tetrahydrodipicolinate (HTPA).</text>
</comment>
<evidence type="ECO:0000313" key="17">
    <source>
        <dbReference type="Proteomes" id="UP000011919"/>
    </source>
</evidence>
<comment type="catalytic activity">
    <reaction evidence="11 12">
        <text>L-aspartate 4-semialdehyde + pyruvate = (2S,4S)-4-hydroxy-2,3,4,5-tetrahydrodipicolinate + H2O + H(+)</text>
        <dbReference type="Rhea" id="RHEA:34171"/>
        <dbReference type="ChEBI" id="CHEBI:15361"/>
        <dbReference type="ChEBI" id="CHEBI:15377"/>
        <dbReference type="ChEBI" id="CHEBI:15378"/>
        <dbReference type="ChEBI" id="CHEBI:67139"/>
        <dbReference type="ChEBI" id="CHEBI:537519"/>
        <dbReference type="EC" id="4.3.3.7"/>
    </reaction>
</comment>
<dbReference type="STRING" id="1235279.C772_00516"/>
<dbReference type="OrthoDB" id="9782828at2"/>
<evidence type="ECO:0000256" key="5">
    <source>
        <dbReference type="ARBA" id="ARBA00022490"/>
    </source>
</evidence>
<dbReference type="EMBL" id="AOFT01000002">
    <property type="protein sequence ID" value="EMR07500.1"/>
    <property type="molecule type" value="Genomic_DNA"/>
</dbReference>
<comment type="subunit">
    <text evidence="12">Homotetramer; dimer of dimers.</text>
</comment>